<evidence type="ECO:0000313" key="6">
    <source>
        <dbReference type="EMBL" id="HIS82192.1"/>
    </source>
</evidence>
<reference evidence="6" key="1">
    <citation type="submission" date="2020-10" db="EMBL/GenBank/DDBJ databases">
        <authorList>
            <person name="Gilroy R."/>
        </authorList>
    </citation>
    <scope>NUCLEOTIDE SEQUENCE</scope>
    <source>
        <strain evidence="6">CHK152-2994</strain>
    </source>
</reference>
<reference evidence="6" key="2">
    <citation type="journal article" date="2021" name="PeerJ">
        <title>Extensive microbial diversity within the chicken gut microbiome revealed by metagenomics and culture.</title>
        <authorList>
            <person name="Gilroy R."/>
            <person name="Ravi A."/>
            <person name="Getino M."/>
            <person name="Pursley I."/>
            <person name="Horton D.L."/>
            <person name="Alikhan N.F."/>
            <person name="Baker D."/>
            <person name="Gharbi K."/>
            <person name="Hall N."/>
            <person name="Watson M."/>
            <person name="Adriaenssens E.M."/>
            <person name="Foster-Nyarko E."/>
            <person name="Jarju S."/>
            <person name="Secka A."/>
            <person name="Antonio M."/>
            <person name="Oren A."/>
            <person name="Chaudhuri R.R."/>
            <person name="La Ragione R."/>
            <person name="Hildebrand F."/>
            <person name="Pallen M.J."/>
        </authorList>
    </citation>
    <scope>NUCLEOTIDE SEQUENCE</scope>
    <source>
        <strain evidence="6">CHK152-2994</strain>
    </source>
</reference>
<organism evidence="6 7">
    <name type="scientific">Candidatus Scatenecus faecavium</name>
    <dbReference type="NCBI Taxonomy" id="2840915"/>
    <lineage>
        <taxon>Bacteria</taxon>
        <taxon>Candidatus Scatenecus</taxon>
    </lineage>
</organism>
<evidence type="ECO:0000256" key="2">
    <source>
        <dbReference type="ARBA" id="ARBA00022980"/>
    </source>
</evidence>
<sequence>MRHMTKKHTLGKAKDQRDALLRSLATELFVHGEIKTTMARAKALRPYAEEIITLAKKGDLHAIRQAARHIYNKETGKFMDLTTGEVFEAPVADKKLAPQTVLRKLFVIISKQYSDRKGGYTRIFRLPPRRGDASEMALIQLV</sequence>
<evidence type="ECO:0000256" key="4">
    <source>
        <dbReference type="HAMAP-Rule" id="MF_01368"/>
    </source>
</evidence>
<dbReference type="GO" id="GO:0003735">
    <property type="term" value="F:structural constituent of ribosome"/>
    <property type="evidence" value="ECO:0007669"/>
    <property type="project" value="InterPro"/>
</dbReference>
<evidence type="ECO:0000256" key="5">
    <source>
        <dbReference type="RuleBase" id="RU000660"/>
    </source>
</evidence>
<protein>
    <recommendedName>
        <fullName evidence="4">Large ribosomal subunit protein bL17</fullName>
    </recommendedName>
</protein>
<evidence type="ECO:0000256" key="1">
    <source>
        <dbReference type="ARBA" id="ARBA00008777"/>
    </source>
</evidence>
<evidence type="ECO:0000313" key="7">
    <source>
        <dbReference type="Proteomes" id="UP000824139"/>
    </source>
</evidence>
<name>A0A9D1K2Z7_9BACT</name>
<dbReference type="InterPro" id="IPR036373">
    <property type="entry name" value="Ribosomal_bL17_sf"/>
</dbReference>
<proteinExistence type="inferred from homology"/>
<dbReference type="HAMAP" id="MF_01368">
    <property type="entry name" value="Ribosomal_bL17"/>
    <property type="match status" value="1"/>
</dbReference>
<comment type="subunit">
    <text evidence="4">Part of the 50S ribosomal subunit. Contacts protein L32.</text>
</comment>
<dbReference type="Gene3D" id="3.90.1030.10">
    <property type="entry name" value="Ribosomal protein L17"/>
    <property type="match status" value="1"/>
</dbReference>
<dbReference type="PROSITE" id="PS01167">
    <property type="entry name" value="RIBOSOMAL_L17"/>
    <property type="match status" value="1"/>
</dbReference>
<keyword evidence="3 4" id="KW-0687">Ribonucleoprotein</keyword>
<dbReference type="InterPro" id="IPR047859">
    <property type="entry name" value="Ribosomal_bL17_CS"/>
</dbReference>
<evidence type="ECO:0000256" key="3">
    <source>
        <dbReference type="ARBA" id="ARBA00023274"/>
    </source>
</evidence>
<gene>
    <name evidence="4 6" type="primary">rplQ</name>
    <name evidence="6" type="ORF">IAD41_01095</name>
</gene>
<dbReference type="AlphaFoldDB" id="A0A9D1K2Z7"/>
<dbReference type="NCBIfam" id="TIGR00059">
    <property type="entry name" value="L17"/>
    <property type="match status" value="1"/>
</dbReference>
<dbReference type="GO" id="GO:0006412">
    <property type="term" value="P:translation"/>
    <property type="evidence" value="ECO:0007669"/>
    <property type="project" value="UniProtKB-UniRule"/>
</dbReference>
<dbReference type="PANTHER" id="PTHR14413">
    <property type="entry name" value="RIBOSOMAL PROTEIN L17"/>
    <property type="match status" value="1"/>
</dbReference>
<dbReference type="InterPro" id="IPR000456">
    <property type="entry name" value="Ribosomal_bL17"/>
</dbReference>
<keyword evidence="2 4" id="KW-0689">Ribosomal protein</keyword>
<dbReference type="Pfam" id="PF01196">
    <property type="entry name" value="Ribosomal_L17"/>
    <property type="match status" value="1"/>
</dbReference>
<dbReference type="Proteomes" id="UP000824139">
    <property type="component" value="Unassembled WGS sequence"/>
</dbReference>
<comment type="similarity">
    <text evidence="1 4 5">Belongs to the bacterial ribosomal protein bL17 family.</text>
</comment>
<accession>A0A9D1K2Z7</accession>
<dbReference type="EMBL" id="DVJO01000025">
    <property type="protein sequence ID" value="HIS82192.1"/>
    <property type="molecule type" value="Genomic_DNA"/>
</dbReference>
<dbReference type="PANTHER" id="PTHR14413:SF16">
    <property type="entry name" value="LARGE RIBOSOMAL SUBUNIT PROTEIN BL17M"/>
    <property type="match status" value="1"/>
</dbReference>
<comment type="caution">
    <text evidence="6">The sequence shown here is derived from an EMBL/GenBank/DDBJ whole genome shotgun (WGS) entry which is preliminary data.</text>
</comment>
<dbReference type="SUPFAM" id="SSF64263">
    <property type="entry name" value="Prokaryotic ribosomal protein L17"/>
    <property type="match status" value="1"/>
</dbReference>
<dbReference type="GO" id="GO:0022625">
    <property type="term" value="C:cytosolic large ribosomal subunit"/>
    <property type="evidence" value="ECO:0007669"/>
    <property type="project" value="TreeGrafter"/>
</dbReference>